<keyword evidence="12" id="KW-0472">Membrane</keyword>
<evidence type="ECO:0000256" key="5">
    <source>
        <dbReference type="ARBA" id="ARBA00012290"/>
    </source>
</evidence>
<keyword evidence="14" id="KW-0456">Lyase</keyword>
<dbReference type="Proteomes" id="UP000885797">
    <property type="component" value="Unassembled WGS sequence"/>
</dbReference>
<dbReference type="Gene3D" id="3.40.50.720">
    <property type="entry name" value="NAD(P)-binding Rossmann-like Domain"/>
    <property type="match status" value="1"/>
</dbReference>
<proteinExistence type="inferred from homology"/>
<keyword evidence="9" id="KW-1133">Transmembrane helix</keyword>
<reference evidence="16" key="1">
    <citation type="journal article" date="2020" name="mSystems">
        <title>Genome- and Community-Level Interaction Insights into Carbon Utilization and Element Cycling Functions of Hydrothermarchaeota in Hydrothermal Sediment.</title>
        <authorList>
            <person name="Zhou Z."/>
            <person name="Liu Y."/>
            <person name="Xu W."/>
            <person name="Pan J."/>
            <person name="Luo Z.H."/>
            <person name="Li M."/>
        </authorList>
    </citation>
    <scope>NUCLEOTIDE SEQUENCE [LARGE SCALE GENOMIC DNA]</scope>
    <source>
        <strain evidence="16">HyVt-503</strain>
    </source>
</reference>
<dbReference type="AlphaFoldDB" id="A0A7V2WSQ2"/>
<dbReference type="PRINTS" id="PR01713">
    <property type="entry name" value="NUCEPIMERASE"/>
</dbReference>
<keyword evidence="11" id="KW-0333">Golgi apparatus</keyword>
<evidence type="ECO:0000256" key="1">
    <source>
        <dbReference type="ARBA" id="ARBA00001911"/>
    </source>
</evidence>
<keyword evidence="13" id="KW-0325">Glycoprotein</keyword>
<evidence type="ECO:0000256" key="6">
    <source>
        <dbReference type="ARBA" id="ARBA00022692"/>
    </source>
</evidence>
<dbReference type="UniPathway" id="UPA00796">
    <property type="reaction ID" value="UER00771"/>
</dbReference>
<evidence type="ECO:0000256" key="9">
    <source>
        <dbReference type="ARBA" id="ARBA00022989"/>
    </source>
</evidence>
<dbReference type="SUPFAM" id="SSF51735">
    <property type="entry name" value="NAD(P)-binding Rossmann-fold domains"/>
    <property type="match status" value="1"/>
</dbReference>
<name>A0A7V2WSQ2_9BACT</name>
<protein>
    <recommendedName>
        <fullName evidence="5">UDP-glucuronate decarboxylase</fullName>
        <ecNumber evidence="5">4.1.1.35</ecNumber>
    </recommendedName>
</protein>
<evidence type="ECO:0000256" key="14">
    <source>
        <dbReference type="ARBA" id="ARBA00023239"/>
    </source>
</evidence>
<comment type="pathway">
    <text evidence="3">Nucleotide-sugar biosynthesis; UDP-alpha-D-xylose biosynthesis; UDP-alpha-D-xylose from UDP-alpha-D-glucuronate: step 1/1.</text>
</comment>
<evidence type="ECO:0000256" key="2">
    <source>
        <dbReference type="ARBA" id="ARBA00004447"/>
    </source>
</evidence>
<evidence type="ECO:0000256" key="4">
    <source>
        <dbReference type="ARBA" id="ARBA00007505"/>
    </source>
</evidence>
<dbReference type="GO" id="GO:0070403">
    <property type="term" value="F:NAD+ binding"/>
    <property type="evidence" value="ECO:0007669"/>
    <property type="project" value="InterPro"/>
</dbReference>
<evidence type="ECO:0000256" key="11">
    <source>
        <dbReference type="ARBA" id="ARBA00023034"/>
    </source>
</evidence>
<evidence type="ECO:0000256" key="12">
    <source>
        <dbReference type="ARBA" id="ARBA00023136"/>
    </source>
</evidence>
<dbReference type="EC" id="4.1.1.35" evidence="5"/>
<evidence type="ECO:0000256" key="10">
    <source>
        <dbReference type="ARBA" id="ARBA00023027"/>
    </source>
</evidence>
<dbReference type="PANTHER" id="PTHR43078">
    <property type="entry name" value="UDP-GLUCURONIC ACID DECARBOXYLASE-RELATED"/>
    <property type="match status" value="1"/>
</dbReference>
<evidence type="ECO:0000256" key="3">
    <source>
        <dbReference type="ARBA" id="ARBA00005100"/>
    </source>
</evidence>
<feature type="domain" description="NAD(P)-binding" evidence="15">
    <location>
        <begin position="4"/>
        <end position="313"/>
    </location>
</feature>
<keyword evidence="6" id="KW-0812">Transmembrane</keyword>
<dbReference type="InterPro" id="IPR016040">
    <property type="entry name" value="NAD(P)-bd_dom"/>
</dbReference>
<comment type="subcellular location">
    <subcellularLocation>
        <location evidence="2">Golgi apparatus</location>
        <location evidence="2">Golgi stack membrane</location>
        <topology evidence="2">Single-pass type II membrane protein</topology>
    </subcellularLocation>
</comment>
<keyword evidence="7" id="KW-0210">Decarboxylase</keyword>
<dbReference type="GO" id="GO:0042732">
    <property type="term" value="P:D-xylose metabolic process"/>
    <property type="evidence" value="ECO:0007669"/>
    <property type="project" value="InterPro"/>
</dbReference>
<dbReference type="Pfam" id="PF16363">
    <property type="entry name" value="GDP_Man_Dehyd"/>
    <property type="match status" value="1"/>
</dbReference>
<keyword evidence="8" id="KW-0735">Signal-anchor</keyword>
<evidence type="ECO:0000313" key="16">
    <source>
        <dbReference type="EMBL" id="HFC46466.1"/>
    </source>
</evidence>
<evidence type="ECO:0000256" key="7">
    <source>
        <dbReference type="ARBA" id="ARBA00022793"/>
    </source>
</evidence>
<evidence type="ECO:0000256" key="13">
    <source>
        <dbReference type="ARBA" id="ARBA00023180"/>
    </source>
</evidence>
<accession>A0A7V2WSQ2</accession>
<evidence type="ECO:0000256" key="8">
    <source>
        <dbReference type="ARBA" id="ARBA00022968"/>
    </source>
</evidence>
<dbReference type="InterPro" id="IPR044516">
    <property type="entry name" value="UXS-like"/>
</dbReference>
<comment type="caution">
    <text evidence="16">The sequence shown here is derived from an EMBL/GenBank/DDBJ whole genome shotgun (WGS) entry which is preliminary data.</text>
</comment>
<dbReference type="GO" id="GO:0048040">
    <property type="term" value="F:UDP-glucuronate decarboxylase activity"/>
    <property type="evidence" value="ECO:0007669"/>
    <property type="project" value="UniProtKB-EC"/>
</dbReference>
<dbReference type="GO" id="GO:0033320">
    <property type="term" value="P:UDP-D-xylose biosynthetic process"/>
    <property type="evidence" value="ECO:0007669"/>
    <property type="project" value="UniProtKB-UniPathway"/>
</dbReference>
<dbReference type="GO" id="GO:0005737">
    <property type="term" value="C:cytoplasm"/>
    <property type="evidence" value="ECO:0007669"/>
    <property type="project" value="TreeGrafter"/>
</dbReference>
<dbReference type="EMBL" id="DRND01000098">
    <property type="protein sequence ID" value="HFC46466.1"/>
    <property type="molecule type" value="Genomic_DNA"/>
</dbReference>
<dbReference type="InterPro" id="IPR036291">
    <property type="entry name" value="NAD(P)-bd_dom_sf"/>
</dbReference>
<comment type="similarity">
    <text evidence="4">Belongs to the NAD(P)-dependent epimerase/dehydratase family. UDP-glucuronic acid decarboxylase subfamily.</text>
</comment>
<keyword evidence="10" id="KW-0520">NAD</keyword>
<dbReference type="PANTHER" id="PTHR43078:SF6">
    <property type="entry name" value="UDP-GLUCURONIC ACID DECARBOXYLASE 1"/>
    <property type="match status" value="1"/>
</dbReference>
<comment type="cofactor">
    <cofactor evidence="1">
        <name>NAD(+)</name>
        <dbReference type="ChEBI" id="CHEBI:57540"/>
    </cofactor>
</comment>
<sequence>MNILVTGGAGFIGSNLCDRLVSDGETVTVVDNLSTGFLENIQHLLGHSNFHYINDTILNEERMEGLIRDTDCIIHLAAAVGVKYVLENPLTSIETNIKGTEVILRFANRYHKRVLIASTSEVYGKHMHAPLKEDDNLIYGPPSTMRWSYAAAKLVDEFTALAYHRTKKLEVVIFRCFNTIGPRQTGLYGMVVPRFIKQALRDEPITVYGDGTQTRTFTYVGDVVEALVRLMGCDEAIGEVVNIGGRDEISILELAEKIKEISRSSSEITLVPYSNVYGRDFEDMMRRVPSLDKLESLIGYSPNTPLDETLRKTIEYFRSRAD</sequence>
<organism evidence="16">
    <name type="scientific">Dissulfuribacter thermophilus</name>
    <dbReference type="NCBI Taxonomy" id="1156395"/>
    <lineage>
        <taxon>Bacteria</taxon>
        <taxon>Pseudomonadati</taxon>
        <taxon>Thermodesulfobacteriota</taxon>
        <taxon>Dissulfuribacteria</taxon>
        <taxon>Dissulfuribacterales</taxon>
        <taxon>Dissulfuribacteraceae</taxon>
        <taxon>Dissulfuribacter</taxon>
    </lineage>
</organism>
<gene>
    <name evidence="16" type="ORF">ENJ63_01140</name>
</gene>
<evidence type="ECO:0000259" key="15">
    <source>
        <dbReference type="Pfam" id="PF16363"/>
    </source>
</evidence>
<dbReference type="FunFam" id="3.40.50.720:FF:000065">
    <property type="entry name" value="UDP-glucuronic acid decarboxylase 1"/>
    <property type="match status" value="1"/>
</dbReference>